<sequence>MSVTSSLSASSDKGPTRFLRGPFPPLEWPTNHPKPRRHDWDSKGLSACELEYAIEKAENIFKGRPATHGNRLVQLADNRFRAEALRKWASSGARMTDQERRSYFQARCQARWSAKAQNGAPGAMLSLEDLRAGRPVQTCEAYTSTLARQTAEPAYEIRPAIPYRRLTGLDWTTDIRSANQESGSSDEGTDDSDEYSDSSDDDDSDQEEDFADFGKDDFLTEANRAARSTSRYFTVYQPYKDRIRNSSGQVPQRALFSPNDNITHSQTKTWMSLAEKERLQFRKLQHDTRHAGTDTSPYIPKTFGEYLHHKEKHVSLQGKQTQQNVQKKEEEVLAARQHLREGGAMEHALPAKPKIAQKLADLEREGKGTVVMGRPSIWTTECLRQAQIAWPERAELRASWHYMLRRPYDLPLSGKGIPWDKRKIAPFAKSPLYDMVFEHEADPLLEVPTEVDLSEVNDITAKLIAETEPANDSIE</sequence>
<organism evidence="2 3">
    <name type="scientific">Diatrype stigma</name>
    <dbReference type="NCBI Taxonomy" id="117547"/>
    <lineage>
        <taxon>Eukaryota</taxon>
        <taxon>Fungi</taxon>
        <taxon>Dikarya</taxon>
        <taxon>Ascomycota</taxon>
        <taxon>Pezizomycotina</taxon>
        <taxon>Sordariomycetes</taxon>
        <taxon>Xylariomycetidae</taxon>
        <taxon>Xylariales</taxon>
        <taxon>Diatrypaceae</taxon>
        <taxon>Diatrype</taxon>
    </lineage>
</organism>
<proteinExistence type="predicted"/>
<feature type="compositionally biased region" description="Polar residues" evidence="1">
    <location>
        <begin position="1"/>
        <end position="13"/>
    </location>
</feature>
<evidence type="ECO:0000313" key="2">
    <source>
        <dbReference type="EMBL" id="KAK7752380.1"/>
    </source>
</evidence>
<protein>
    <submittedName>
        <fullName evidence="2">Uncharacterized protein</fullName>
    </submittedName>
</protein>
<keyword evidence="3" id="KW-1185">Reference proteome</keyword>
<evidence type="ECO:0000256" key="1">
    <source>
        <dbReference type="SAM" id="MobiDB-lite"/>
    </source>
</evidence>
<feature type="region of interest" description="Disordered" evidence="1">
    <location>
        <begin position="1"/>
        <end position="41"/>
    </location>
</feature>
<name>A0AAN9UUH5_9PEZI</name>
<comment type="caution">
    <text evidence="2">The sequence shown here is derived from an EMBL/GenBank/DDBJ whole genome shotgun (WGS) entry which is preliminary data.</text>
</comment>
<dbReference type="Proteomes" id="UP001320420">
    <property type="component" value="Unassembled WGS sequence"/>
</dbReference>
<gene>
    <name evidence="2" type="ORF">SLS62_005717</name>
</gene>
<evidence type="ECO:0000313" key="3">
    <source>
        <dbReference type="Proteomes" id="UP001320420"/>
    </source>
</evidence>
<dbReference type="AlphaFoldDB" id="A0AAN9UUH5"/>
<feature type="compositionally biased region" description="Acidic residues" evidence="1">
    <location>
        <begin position="187"/>
        <end position="211"/>
    </location>
</feature>
<dbReference type="EMBL" id="JAKJXP020000039">
    <property type="protein sequence ID" value="KAK7752380.1"/>
    <property type="molecule type" value="Genomic_DNA"/>
</dbReference>
<feature type="region of interest" description="Disordered" evidence="1">
    <location>
        <begin position="177"/>
        <end position="216"/>
    </location>
</feature>
<reference evidence="2 3" key="1">
    <citation type="submission" date="2024-02" db="EMBL/GenBank/DDBJ databases">
        <title>De novo assembly and annotation of 12 fungi associated with fruit tree decline syndrome in Ontario, Canada.</title>
        <authorList>
            <person name="Sulman M."/>
            <person name="Ellouze W."/>
            <person name="Ilyukhin E."/>
        </authorList>
    </citation>
    <scope>NUCLEOTIDE SEQUENCE [LARGE SCALE GENOMIC DNA]</scope>
    <source>
        <strain evidence="2 3">M11/M66-122</strain>
    </source>
</reference>
<accession>A0AAN9UUH5</accession>